<evidence type="ECO:0000256" key="3">
    <source>
        <dbReference type="ARBA" id="ARBA00022722"/>
    </source>
</evidence>
<evidence type="ECO:0000256" key="5">
    <source>
        <dbReference type="ARBA" id="ARBA00022839"/>
    </source>
</evidence>
<feature type="region of interest" description="Disordered" evidence="7">
    <location>
        <begin position="1"/>
        <end position="45"/>
    </location>
</feature>
<dbReference type="SUPFAM" id="SSF53098">
    <property type="entry name" value="Ribonuclease H-like"/>
    <property type="match status" value="1"/>
</dbReference>
<dbReference type="InterPro" id="IPR013520">
    <property type="entry name" value="Ribonucl_H"/>
</dbReference>
<evidence type="ECO:0000313" key="10">
    <source>
        <dbReference type="Proteomes" id="UP000821853"/>
    </source>
</evidence>
<dbReference type="PANTHER" id="PTHR12801">
    <property type="entry name" value="RNA EXONUCLEASE REXO1 / RECO3 FAMILY MEMBER-RELATED"/>
    <property type="match status" value="1"/>
</dbReference>
<dbReference type="Gene3D" id="3.30.420.10">
    <property type="entry name" value="Ribonuclease H-like superfamily/Ribonuclease H"/>
    <property type="match status" value="1"/>
</dbReference>
<dbReference type="InterPro" id="IPR034922">
    <property type="entry name" value="REX1-like_exo"/>
</dbReference>
<dbReference type="Proteomes" id="UP000821853">
    <property type="component" value="Unassembled WGS sequence"/>
</dbReference>
<sequence length="435" mass="47581">MSSINRRTPAKKKKTRRKTDRGTATWMCQHPSSHETATRQEERANAQDVDIYRNRKYPVAAGDGVFLQYTSSAEDDLQKPSTGAICSATRRSAGQVADTSPLRHRTHYLYNQLLRYVLSPQELDRCGYPRLCPEKPGHVLFMQGGEKAYSSRKMCSRCLPSFPITHSGEYYAKSACCFHTGRCSAVGFSCRGASAGHPGCNSSYPHDCPLGARGKWETAALAFVCSLFALDCEISFALRGFKVARVSVIDYNGTTLDDSNVRPGSPVHDYNTAFSGIAAAHLRHAHITLQNIQVALLRLYNASTVLVGHGLDNDLSGLRLVQDRVVDRAVVFPHHRGLPYEWSLLSLVGDFLNNGVPNGPLGHDSVEDAKACKVPILGKAALDQELLARLSWWAGRWQRHPFGRGGDGGALSVAAGLVGVRGLIITWCTGVTRQS</sequence>
<keyword evidence="5" id="KW-0269">Exonuclease</keyword>
<accession>A0A9J6GVM3</accession>
<reference evidence="9 10" key="1">
    <citation type="journal article" date="2020" name="Cell">
        <title>Large-Scale Comparative Analyses of Tick Genomes Elucidate Their Genetic Diversity and Vector Capacities.</title>
        <authorList>
            <consortium name="Tick Genome and Microbiome Consortium (TIGMIC)"/>
            <person name="Jia N."/>
            <person name="Wang J."/>
            <person name="Shi W."/>
            <person name="Du L."/>
            <person name="Sun Y."/>
            <person name="Zhan W."/>
            <person name="Jiang J.F."/>
            <person name="Wang Q."/>
            <person name="Zhang B."/>
            <person name="Ji P."/>
            <person name="Bell-Sakyi L."/>
            <person name="Cui X.M."/>
            <person name="Yuan T.T."/>
            <person name="Jiang B.G."/>
            <person name="Yang W.F."/>
            <person name="Lam T.T."/>
            <person name="Chang Q.C."/>
            <person name="Ding S.J."/>
            <person name="Wang X.J."/>
            <person name="Zhu J.G."/>
            <person name="Ruan X.D."/>
            <person name="Zhao L."/>
            <person name="Wei J.T."/>
            <person name="Ye R.Z."/>
            <person name="Que T.C."/>
            <person name="Du C.H."/>
            <person name="Zhou Y.H."/>
            <person name="Cheng J.X."/>
            <person name="Dai P.F."/>
            <person name="Guo W.B."/>
            <person name="Han X.H."/>
            <person name="Huang E.J."/>
            <person name="Li L.F."/>
            <person name="Wei W."/>
            <person name="Gao Y.C."/>
            <person name="Liu J.Z."/>
            <person name="Shao H.Z."/>
            <person name="Wang X."/>
            <person name="Wang C.C."/>
            <person name="Yang T.C."/>
            <person name="Huo Q.B."/>
            <person name="Li W."/>
            <person name="Chen H.Y."/>
            <person name="Chen S.E."/>
            <person name="Zhou L.G."/>
            <person name="Ni X.B."/>
            <person name="Tian J.H."/>
            <person name="Sheng Y."/>
            <person name="Liu T."/>
            <person name="Pan Y.S."/>
            <person name="Xia L.Y."/>
            <person name="Li J."/>
            <person name="Zhao F."/>
            <person name="Cao W.C."/>
        </authorList>
    </citation>
    <scope>NUCLEOTIDE SEQUENCE [LARGE SCALE GENOMIC DNA]</scope>
    <source>
        <strain evidence="9">HaeL-2018</strain>
    </source>
</reference>
<evidence type="ECO:0000259" key="8">
    <source>
        <dbReference type="SMART" id="SM00479"/>
    </source>
</evidence>
<dbReference type="InterPro" id="IPR012337">
    <property type="entry name" value="RNaseH-like_sf"/>
</dbReference>
<comment type="subcellular location">
    <subcellularLocation>
        <location evidence="1">Nucleus</location>
    </subcellularLocation>
</comment>
<evidence type="ECO:0000256" key="2">
    <source>
        <dbReference type="ARBA" id="ARBA00006357"/>
    </source>
</evidence>
<dbReference type="VEuPathDB" id="VectorBase:HLOH_041517"/>
<dbReference type="GO" id="GO:0004527">
    <property type="term" value="F:exonuclease activity"/>
    <property type="evidence" value="ECO:0007669"/>
    <property type="project" value="UniProtKB-KW"/>
</dbReference>
<proteinExistence type="inferred from homology"/>
<evidence type="ECO:0000256" key="7">
    <source>
        <dbReference type="SAM" id="MobiDB-lite"/>
    </source>
</evidence>
<comment type="caution">
    <text evidence="9">The sequence shown here is derived from an EMBL/GenBank/DDBJ whole genome shotgun (WGS) entry which is preliminary data.</text>
</comment>
<feature type="compositionally biased region" description="Basic residues" evidence="7">
    <location>
        <begin position="8"/>
        <end position="19"/>
    </location>
</feature>
<gene>
    <name evidence="9" type="ORF">HPB48_017348</name>
</gene>
<dbReference type="EMBL" id="JABSTR010000009">
    <property type="protein sequence ID" value="KAH9379275.1"/>
    <property type="molecule type" value="Genomic_DNA"/>
</dbReference>
<dbReference type="PANTHER" id="PTHR12801:SF115">
    <property type="entry name" value="FI18136P1-RELATED"/>
    <property type="match status" value="1"/>
</dbReference>
<organism evidence="9 10">
    <name type="scientific">Haemaphysalis longicornis</name>
    <name type="common">Bush tick</name>
    <dbReference type="NCBI Taxonomy" id="44386"/>
    <lineage>
        <taxon>Eukaryota</taxon>
        <taxon>Metazoa</taxon>
        <taxon>Ecdysozoa</taxon>
        <taxon>Arthropoda</taxon>
        <taxon>Chelicerata</taxon>
        <taxon>Arachnida</taxon>
        <taxon>Acari</taxon>
        <taxon>Parasitiformes</taxon>
        <taxon>Ixodida</taxon>
        <taxon>Ixodoidea</taxon>
        <taxon>Ixodidae</taxon>
        <taxon>Haemaphysalinae</taxon>
        <taxon>Haemaphysalis</taxon>
    </lineage>
</organism>
<feature type="compositionally biased region" description="Basic and acidic residues" evidence="7">
    <location>
        <begin position="32"/>
        <end position="45"/>
    </location>
</feature>
<dbReference type="OrthoDB" id="6482108at2759"/>
<dbReference type="AlphaFoldDB" id="A0A9J6GVM3"/>
<dbReference type="GO" id="GO:0003676">
    <property type="term" value="F:nucleic acid binding"/>
    <property type="evidence" value="ECO:0007669"/>
    <property type="project" value="InterPro"/>
</dbReference>
<keyword evidence="3" id="KW-0540">Nuclease</keyword>
<dbReference type="InterPro" id="IPR047021">
    <property type="entry name" value="REXO1/3/4-like"/>
</dbReference>
<dbReference type="SMART" id="SM00479">
    <property type="entry name" value="EXOIII"/>
    <property type="match status" value="1"/>
</dbReference>
<comment type="similarity">
    <text evidence="2">Belongs to the REXO1/REXO3 family.</text>
</comment>
<name>A0A9J6GVM3_HAELO</name>
<keyword evidence="4" id="KW-0378">Hydrolase</keyword>
<keyword evidence="6" id="KW-0539">Nucleus</keyword>
<dbReference type="CDD" id="cd06145">
    <property type="entry name" value="REX1_like"/>
    <property type="match status" value="1"/>
</dbReference>
<evidence type="ECO:0000256" key="1">
    <source>
        <dbReference type="ARBA" id="ARBA00004123"/>
    </source>
</evidence>
<dbReference type="GO" id="GO:0005634">
    <property type="term" value="C:nucleus"/>
    <property type="evidence" value="ECO:0007669"/>
    <property type="project" value="UniProtKB-SubCell"/>
</dbReference>
<evidence type="ECO:0000256" key="4">
    <source>
        <dbReference type="ARBA" id="ARBA00022801"/>
    </source>
</evidence>
<dbReference type="InterPro" id="IPR036397">
    <property type="entry name" value="RNaseH_sf"/>
</dbReference>
<evidence type="ECO:0000313" key="9">
    <source>
        <dbReference type="EMBL" id="KAH9379275.1"/>
    </source>
</evidence>
<keyword evidence="10" id="KW-1185">Reference proteome</keyword>
<protein>
    <recommendedName>
        <fullName evidence="8">Exonuclease domain-containing protein</fullName>
    </recommendedName>
</protein>
<feature type="domain" description="Exonuclease" evidence="8">
    <location>
        <begin position="226"/>
        <end position="379"/>
    </location>
</feature>
<evidence type="ECO:0000256" key="6">
    <source>
        <dbReference type="ARBA" id="ARBA00023242"/>
    </source>
</evidence>